<evidence type="ECO:0000313" key="2">
    <source>
        <dbReference type="EMBL" id="CEM27841.1"/>
    </source>
</evidence>
<accession>A0A0G4GEQ3</accession>
<name>A0A0G4GEQ3_9ALVE</name>
<reference evidence="2" key="1">
    <citation type="submission" date="2014-11" db="EMBL/GenBank/DDBJ databases">
        <authorList>
            <person name="Otto D Thomas"/>
            <person name="Naeem Raeece"/>
        </authorList>
    </citation>
    <scope>NUCLEOTIDE SEQUENCE</scope>
</reference>
<dbReference type="VEuPathDB" id="CryptoDB:Cvel_4593"/>
<proteinExistence type="predicted"/>
<feature type="region of interest" description="Disordered" evidence="1">
    <location>
        <begin position="129"/>
        <end position="161"/>
    </location>
</feature>
<evidence type="ECO:0000256" key="1">
    <source>
        <dbReference type="SAM" id="MobiDB-lite"/>
    </source>
</evidence>
<feature type="compositionally biased region" description="Basic and acidic residues" evidence="1">
    <location>
        <begin position="135"/>
        <end position="153"/>
    </location>
</feature>
<sequence>MEAGLAQLASVLDLLRANDSLRNNLNDLTPETLAALVESSQTAAAASCESSGVSPPSTCQAEKSVTTALDLFKWDDYSSEATSAAGLVNFKEGIRNACLINAPFQICASLSCCRIAAEAVVRSGVKQLDTAAGKGEGDVGEKDASKESRETKVARLAVSLP</sequence>
<protein>
    <submittedName>
        <fullName evidence="2">Uncharacterized protein</fullName>
    </submittedName>
</protein>
<gene>
    <name evidence="2" type="ORF">Cvel_4593</name>
</gene>
<organism evidence="2">
    <name type="scientific">Chromera velia CCMP2878</name>
    <dbReference type="NCBI Taxonomy" id="1169474"/>
    <lineage>
        <taxon>Eukaryota</taxon>
        <taxon>Sar</taxon>
        <taxon>Alveolata</taxon>
        <taxon>Colpodellida</taxon>
        <taxon>Chromeraceae</taxon>
        <taxon>Chromera</taxon>
    </lineage>
</organism>
<dbReference type="EMBL" id="CDMZ01001137">
    <property type="protein sequence ID" value="CEM27841.1"/>
    <property type="molecule type" value="Genomic_DNA"/>
</dbReference>
<dbReference type="AlphaFoldDB" id="A0A0G4GEQ3"/>